<protein>
    <submittedName>
        <fullName evidence="1">Uncharacterized protein</fullName>
    </submittedName>
</protein>
<evidence type="ECO:0000313" key="1">
    <source>
        <dbReference type="EMBL" id="GAW93275.1"/>
    </source>
</evidence>
<dbReference type="Proteomes" id="UP000197032">
    <property type="component" value="Unassembled WGS sequence"/>
</dbReference>
<organism evidence="1 2">
    <name type="scientific">Calderihabitans maritimus</name>
    <dbReference type="NCBI Taxonomy" id="1246530"/>
    <lineage>
        <taxon>Bacteria</taxon>
        <taxon>Bacillati</taxon>
        <taxon>Bacillota</taxon>
        <taxon>Clostridia</taxon>
        <taxon>Neomoorellales</taxon>
        <taxon>Calderihabitantaceae</taxon>
        <taxon>Calderihabitans</taxon>
    </lineage>
</organism>
<reference evidence="2" key="1">
    <citation type="journal article" date="2017" name="Appl. Environ. Microbiol.">
        <title>Genomic Analysis of Calderihabitans maritimus KKC1, a Thermophilic, Hydrogenogenic, Carboxydotrophic Bacterium Isolated from Marine Sediment.</title>
        <authorList>
            <person name="Omae K."/>
            <person name="Yoneda Y."/>
            <person name="Fukuyama Y."/>
            <person name="Yoshida T."/>
            <person name="Sako Y."/>
        </authorList>
    </citation>
    <scope>NUCLEOTIDE SEQUENCE [LARGE SCALE GENOMIC DNA]</scope>
    <source>
        <strain evidence="2">KKC1</strain>
    </source>
</reference>
<sequence>MGRSRDRPPFCLFMGMVWAKLVGENATLNGFTKRAVVVYCECRHG</sequence>
<keyword evidence="2" id="KW-1185">Reference proteome</keyword>
<proteinExistence type="predicted"/>
<gene>
    <name evidence="1" type="ORF">KKC1_24140</name>
</gene>
<comment type="caution">
    <text evidence="1">The sequence shown here is derived from an EMBL/GenBank/DDBJ whole genome shotgun (WGS) entry which is preliminary data.</text>
</comment>
<dbReference type="AlphaFoldDB" id="A0A1Z5HVB7"/>
<name>A0A1Z5HVB7_9FIRM</name>
<evidence type="ECO:0000313" key="2">
    <source>
        <dbReference type="Proteomes" id="UP000197032"/>
    </source>
</evidence>
<dbReference type="EMBL" id="BDGJ01000125">
    <property type="protein sequence ID" value="GAW93275.1"/>
    <property type="molecule type" value="Genomic_DNA"/>
</dbReference>
<accession>A0A1Z5HVB7</accession>